<sequence>MTFKFFVLSSPPVLIIQLMPNRVSCPSLLFGIWLFSLCWSTLVVGEVLRNDTVSHNEFGRISYAPASSWTTQRASEGNADGRAFMVTSDPSAYSEFTFKGTALYYFAEVWPVQSSACTGLTLDGDLTVIDLSAIIDSEEHPIHGPAFPQLVHRVTGLDNVEHTVRVHFPPGGDCDKVVMDQFAYTEIVDEATAPVSPSFEPLGAAISERMIYSLTELSTLPQEQAPPQALSTPAIIGISVGVTVVTFVLLVLGVLLVLWLKERKLEPAEARERTVRVSAIREISYPVTVHFGNAPTANPLGVFTDLELKAKVPA</sequence>
<keyword evidence="1" id="KW-0472">Membrane</keyword>
<evidence type="ECO:0000313" key="3">
    <source>
        <dbReference type="Proteomes" id="UP000307440"/>
    </source>
</evidence>
<keyword evidence="1" id="KW-1133">Transmembrane helix</keyword>
<protein>
    <submittedName>
        <fullName evidence="2">Uncharacterized protein</fullName>
    </submittedName>
</protein>
<dbReference type="Proteomes" id="UP000307440">
    <property type="component" value="Unassembled WGS sequence"/>
</dbReference>
<proteinExistence type="predicted"/>
<evidence type="ECO:0000313" key="2">
    <source>
        <dbReference type="EMBL" id="TFK28313.1"/>
    </source>
</evidence>
<gene>
    <name evidence="2" type="ORF">FA15DRAFT_753636</name>
</gene>
<dbReference type="EMBL" id="ML210157">
    <property type="protein sequence ID" value="TFK28313.1"/>
    <property type="molecule type" value="Genomic_DNA"/>
</dbReference>
<accession>A0A5C3L6Z7</accession>
<dbReference type="OrthoDB" id="3234968at2759"/>
<organism evidence="2 3">
    <name type="scientific">Coprinopsis marcescibilis</name>
    <name type="common">Agaric fungus</name>
    <name type="synonym">Psathyrella marcescibilis</name>
    <dbReference type="NCBI Taxonomy" id="230819"/>
    <lineage>
        <taxon>Eukaryota</taxon>
        <taxon>Fungi</taxon>
        <taxon>Dikarya</taxon>
        <taxon>Basidiomycota</taxon>
        <taxon>Agaricomycotina</taxon>
        <taxon>Agaricomycetes</taxon>
        <taxon>Agaricomycetidae</taxon>
        <taxon>Agaricales</taxon>
        <taxon>Agaricineae</taxon>
        <taxon>Psathyrellaceae</taxon>
        <taxon>Coprinopsis</taxon>
    </lineage>
</organism>
<dbReference type="AlphaFoldDB" id="A0A5C3L6Z7"/>
<keyword evidence="1" id="KW-0812">Transmembrane</keyword>
<name>A0A5C3L6Z7_COPMA</name>
<dbReference type="STRING" id="230819.A0A5C3L6Z7"/>
<reference evidence="2 3" key="1">
    <citation type="journal article" date="2019" name="Nat. Ecol. Evol.">
        <title>Megaphylogeny resolves global patterns of mushroom evolution.</title>
        <authorList>
            <person name="Varga T."/>
            <person name="Krizsan K."/>
            <person name="Foldi C."/>
            <person name="Dima B."/>
            <person name="Sanchez-Garcia M."/>
            <person name="Sanchez-Ramirez S."/>
            <person name="Szollosi G.J."/>
            <person name="Szarkandi J.G."/>
            <person name="Papp V."/>
            <person name="Albert L."/>
            <person name="Andreopoulos W."/>
            <person name="Angelini C."/>
            <person name="Antonin V."/>
            <person name="Barry K.W."/>
            <person name="Bougher N.L."/>
            <person name="Buchanan P."/>
            <person name="Buyck B."/>
            <person name="Bense V."/>
            <person name="Catcheside P."/>
            <person name="Chovatia M."/>
            <person name="Cooper J."/>
            <person name="Damon W."/>
            <person name="Desjardin D."/>
            <person name="Finy P."/>
            <person name="Geml J."/>
            <person name="Haridas S."/>
            <person name="Hughes K."/>
            <person name="Justo A."/>
            <person name="Karasinski D."/>
            <person name="Kautmanova I."/>
            <person name="Kiss B."/>
            <person name="Kocsube S."/>
            <person name="Kotiranta H."/>
            <person name="LaButti K.M."/>
            <person name="Lechner B.E."/>
            <person name="Liimatainen K."/>
            <person name="Lipzen A."/>
            <person name="Lukacs Z."/>
            <person name="Mihaltcheva S."/>
            <person name="Morgado L.N."/>
            <person name="Niskanen T."/>
            <person name="Noordeloos M.E."/>
            <person name="Ohm R.A."/>
            <person name="Ortiz-Santana B."/>
            <person name="Ovrebo C."/>
            <person name="Racz N."/>
            <person name="Riley R."/>
            <person name="Savchenko A."/>
            <person name="Shiryaev A."/>
            <person name="Soop K."/>
            <person name="Spirin V."/>
            <person name="Szebenyi C."/>
            <person name="Tomsovsky M."/>
            <person name="Tulloss R.E."/>
            <person name="Uehling J."/>
            <person name="Grigoriev I.V."/>
            <person name="Vagvolgyi C."/>
            <person name="Papp T."/>
            <person name="Martin F.M."/>
            <person name="Miettinen O."/>
            <person name="Hibbett D.S."/>
            <person name="Nagy L.G."/>
        </authorList>
    </citation>
    <scope>NUCLEOTIDE SEQUENCE [LARGE SCALE GENOMIC DNA]</scope>
    <source>
        <strain evidence="2 3">CBS 121175</strain>
    </source>
</reference>
<feature type="transmembrane region" description="Helical" evidence="1">
    <location>
        <begin position="234"/>
        <end position="260"/>
    </location>
</feature>
<keyword evidence="3" id="KW-1185">Reference proteome</keyword>
<evidence type="ECO:0000256" key="1">
    <source>
        <dbReference type="SAM" id="Phobius"/>
    </source>
</evidence>